<comment type="function">
    <text evidence="7">SbcCD cleaves DNA hairpin structures. These structures can inhibit DNA replication and are intermediates in certain DNA recombination reactions. The complex acts as a 3'-&gt;5' double strand exonuclease that can open hairpins. It also has a 5' single-strand endonuclease activity.</text>
</comment>
<protein>
    <recommendedName>
        <fullName evidence="3 7">Nuclease SbcCD subunit D</fullName>
    </recommendedName>
</protein>
<feature type="domain" description="Calcineurin-like phosphoesterase" evidence="8">
    <location>
        <begin position="1"/>
        <end position="92"/>
    </location>
</feature>
<dbReference type="PANTHER" id="PTHR30337">
    <property type="entry name" value="COMPONENT OF ATP-DEPENDENT DSDNA EXONUCLEASE"/>
    <property type="match status" value="1"/>
</dbReference>
<evidence type="ECO:0000313" key="10">
    <source>
        <dbReference type="EMBL" id="SDM62310.1"/>
    </source>
</evidence>
<evidence type="ECO:0000256" key="6">
    <source>
        <dbReference type="ARBA" id="ARBA00022839"/>
    </source>
</evidence>
<evidence type="ECO:0000259" key="8">
    <source>
        <dbReference type="Pfam" id="PF00149"/>
    </source>
</evidence>
<dbReference type="Pfam" id="PF12320">
    <property type="entry name" value="SbcD_C"/>
    <property type="match status" value="1"/>
</dbReference>
<keyword evidence="7" id="KW-0255">Endonuclease</keyword>
<dbReference type="EMBL" id="FNHQ01000010">
    <property type="protein sequence ID" value="SDM62310.1"/>
    <property type="molecule type" value="Genomic_DNA"/>
</dbReference>
<dbReference type="GO" id="GO:0006260">
    <property type="term" value="P:DNA replication"/>
    <property type="evidence" value="ECO:0007669"/>
    <property type="project" value="UniProtKB-KW"/>
</dbReference>
<name>A0A1G9UQY8_9FIRM</name>
<keyword evidence="7" id="KW-0235">DNA replication</keyword>
<dbReference type="GO" id="GO:0008408">
    <property type="term" value="F:3'-5' exonuclease activity"/>
    <property type="evidence" value="ECO:0007669"/>
    <property type="project" value="InterPro"/>
</dbReference>
<dbReference type="InterPro" id="IPR041796">
    <property type="entry name" value="Mre11_N"/>
</dbReference>
<evidence type="ECO:0000256" key="4">
    <source>
        <dbReference type="ARBA" id="ARBA00022722"/>
    </source>
</evidence>
<gene>
    <name evidence="7" type="primary">sbcD</name>
    <name evidence="10" type="ORF">SAMN05660299_01225</name>
</gene>
<dbReference type="STRING" id="349095.SAMN05660299_01225"/>
<evidence type="ECO:0000256" key="3">
    <source>
        <dbReference type="ARBA" id="ARBA00013365"/>
    </source>
</evidence>
<dbReference type="GO" id="GO:0006310">
    <property type="term" value="P:DNA recombination"/>
    <property type="evidence" value="ECO:0007669"/>
    <property type="project" value="UniProtKB-KW"/>
</dbReference>
<dbReference type="SUPFAM" id="SSF56300">
    <property type="entry name" value="Metallo-dependent phosphatases"/>
    <property type="match status" value="1"/>
</dbReference>
<evidence type="ECO:0000313" key="11">
    <source>
        <dbReference type="Proteomes" id="UP000199309"/>
    </source>
</evidence>
<comment type="similarity">
    <text evidence="1 7">Belongs to the SbcD family.</text>
</comment>
<organism evidence="10 11">
    <name type="scientific">Megasphaera paucivorans</name>
    <dbReference type="NCBI Taxonomy" id="349095"/>
    <lineage>
        <taxon>Bacteria</taxon>
        <taxon>Bacillati</taxon>
        <taxon>Bacillota</taxon>
        <taxon>Negativicutes</taxon>
        <taxon>Veillonellales</taxon>
        <taxon>Veillonellaceae</taxon>
        <taxon>Megasphaera</taxon>
    </lineage>
</organism>
<accession>A0A1G9UQY8</accession>
<keyword evidence="7" id="KW-0233">DNA recombination</keyword>
<dbReference type="Proteomes" id="UP000199309">
    <property type="component" value="Unassembled WGS sequence"/>
</dbReference>
<dbReference type="Pfam" id="PF00149">
    <property type="entry name" value="Metallophos"/>
    <property type="match status" value="1"/>
</dbReference>
<evidence type="ECO:0000256" key="5">
    <source>
        <dbReference type="ARBA" id="ARBA00022801"/>
    </source>
</evidence>
<dbReference type="InterPro" id="IPR004593">
    <property type="entry name" value="SbcD"/>
</dbReference>
<keyword evidence="4 7" id="KW-0540">Nuclease</keyword>
<dbReference type="InterPro" id="IPR026843">
    <property type="entry name" value="SbcD_C"/>
</dbReference>
<dbReference type="AlphaFoldDB" id="A0A1G9UQY8"/>
<keyword evidence="6 7" id="KW-0269">Exonuclease</keyword>
<dbReference type="RefSeq" id="WP_091649384.1">
    <property type="nucleotide sequence ID" value="NZ_FNHQ01000010.1"/>
</dbReference>
<keyword evidence="11" id="KW-1185">Reference proteome</keyword>
<dbReference type="Gene3D" id="3.60.21.10">
    <property type="match status" value="1"/>
</dbReference>
<evidence type="ECO:0000259" key="9">
    <source>
        <dbReference type="Pfam" id="PF12320"/>
    </source>
</evidence>
<feature type="domain" description="Nuclease SbcCD subunit D C-terminal" evidence="9">
    <location>
        <begin position="268"/>
        <end position="353"/>
    </location>
</feature>
<dbReference type="NCBIfam" id="TIGR00619">
    <property type="entry name" value="sbcd"/>
    <property type="match status" value="1"/>
</dbReference>
<comment type="subunit">
    <text evidence="2 7">Heterodimer of SbcC and SbcD.</text>
</comment>
<sequence>MRILHTADWHLGKMFYGEYVTEDQSCILSEQLLPMVRDEGIDAVVLAGDVYDRSLPPSEAVELFDEIATKLTCDLKVPLLVISGNHDSAVRLSFASRLLRQQQLFIAGELTKLTGPIVLEDAFGPVAFVPVPFAEPAVVRHFLGNEEIKDHQTALECLCRVQSQNLPEGMRTVCIAHAFVTGGSISDSERPLSVGGSSCVDASIFKPFSYTALGHLHGPQQAGRPEVRYAGSLMKYSFSEAQQQKGAVLVDLQEDGQVAVNLLPFIPKHDVRIIEGSFDTIMKATDDHEDDFVLIRLSDAEPILDGMAKVRRKYPRALALETPNRQYEGRNERDFDVRNTTERQLFASFTEAMRPEHPLSEAETACANGLWEQLIKDEGEGLL</sequence>
<dbReference type="GO" id="GO:0004519">
    <property type="term" value="F:endonuclease activity"/>
    <property type="evidence" value="ECO:0007669"/>
    <property type="project" value="UniProtKB-KW"/>
</dbReference>
<proteinExistence type="inferred from homology"/>
<dbReference type="CDD" id="cd00840">
    <property type="entry name" value="MPP_Mre11_N"/>
    <property type="match status" value="1"/>
</dbReference>
<dbReference type="InterPro" id="IPR004843">
    <property type="entry name" value="Calcineurin-like_PHP"/>
</dbReference>
<dbReference type="PANTHER" id="PTHR30337:SF0">
    <property type="entry name" value="NUCLEASE SBCCD SUBUNIT D"/>
    <property type="match status" value="1"/>
</dbReference>
<dbReference type="InterPro" id="IPR050535">
    <property type="entry name" value="DNA_Repair-Maintenance_Comp"/>
</dbReference>
<evidence type="ECO:0000256" key="2">
    <source>
        <dbReference type="ARBA" id="ARBA00011322"/>
    </source>
</evidence>
<evidence type="ECO:0000256" key="1">
    <source>
        <dbReference type="ARBA" id="ARBA00010555"/>
    </source>
</evidence>
<reference evidence="10 11" key="1">
    <citation type="submission" date="2016-10" db="EMBL/GenBank/DDBJ databases">
        <authorList>
            <person name="de Groot N.N."/>
        </authorList>
    </citation>
    <scope>NUCLEOTIDE SEQUENCE [LARGE SCALE GENOMIC DNA]</scope>
    <source>
        <strain evidence="10 11">DSM 16981</strain>
    </source>
</reference>
<dbReference type="InterPro" id="IPR029052">
    <property type="entry name" value="Metallo-depent_PP-like"/>
</dbReference>
<keyword evidence="5 7" id="KW-0378">Hydrolase</keyword>
<evidence type="ECO:0000256" key="7">
    <source>
        <dbReference type="RuleBase" id="RU363069"/>
    </source>
</evidence>
<dbReference type="OrthoDB" id="9773856at2"/>